<comment type="caution">
    <text evidence="1">The sequence shown here is derived from an EMBL/GenBank/DDBJ whole genome shotgun (WGS) entry which is preliminary data.</text>
</comment>
<dbReference type="Proteomes" id="UP000623967">
    <property type="component" value="Unassembled WGS sequence"/>
</dbReference>
<keyword evidence="2" id="KW-1185">Reference proteome</keyword>
<gene>
    <name evidence="1" type="ORF">JK635_07975</name>
</gene>
<dbReference type="RefSeq" id="WP_202653426.1">
    <property type="nucleotide sequence ID" value="NZ_JAESWB010000134.1"/>
</dbReference>
<evidence type="ECO:0000313" key="1">
    <source>
        <dbReference type="EMBL" id="MBL4952148.1"/>
    </source>
</evidence>
<proteinExistence type="predicted"/>
<dbReference type="EMBL" id="JAESWB010000134">
    <property type="protein sequence ID" value="MBL4952148.1"/>
    <property type="molecule type" value="Genomic_DNA"/>
</dbReference>
<protein>
    <submittedName>
        <fullName evidence="1">Uncharacterized protein</fullName>
    </submittedName>
</protein>
<sequence length="152" mass="18192">MLFDFLPEDQQIQMRTHLSSYLKWVHTHNPEFQNNLTTEELTTCWLEDCKHPKWMMEKIHDMNLLFIVHVNEYLERYKDQAYLFEEEVTPEFLPPKNQAAASNQKTNYDAATPKQIKFLLYLTKKHNRTNINLQHITKKEASKLISELLALQ</sequence>
<organism evidence="1 2">
    <name type="scientific">Neobacillus paridis</name>
    <dbReference type="NCBI Taxonomy" id="2803862"/>
    <lineage>
        <taxon>Bacteria</taxon>
        <taxon>Bacillati</taxon>
        <taxon>Bacillota</taxon>
        <taxon>Bacilli</taxon>
        <taxon>Bacillales</taxon>
        <taxon>Bacillaceae</taxon>
        <taxon>Neobacillus</taxon>
    </lineage>
</organism>
<evidence type="ECO:0000313" key="2">
    <source>
        <dbReference type="Proteomes" id="UP000623967"/>
    </source>
</evidence>
<reference evidence="1 2" key="1">
    <citation type="submission" date="2021-01" db="EMBL/GenBank/DDBJ databases">
        <title>Genome public.</title>
        <authorList>
            <person name="Liu C."/>
            <person name="Sun Q."/>
        </authorList>
    </citation>
    <scope>NUCLEOTIDE SEQUENCE [LARGE SCALE GENOMIC DNA]</scope>
    <source>
        <strain evidence="1 2">YIM B02564</strain>
    </source>
</reference>
<accession>A0ABS1TLG6</accession>
<name>A0ABS1TLG6_9BACI</name>